<dbReference type="GO" id="GO:0071111">
    <property type="term" value="F:cyclic-guanylate-specific phosphodiesterase activity"/>
    <property type="evidence" value="ECO:0007669"/>
    <property type="project" value="InterPro"/>
</dbReference>
<protein>
    <submittedName>
        <fullName evidence="2">EAL domain-containing protein (Putative c-di-GMP-specific phosphodiesterase class I)</fullName>
    </submittedName>
</protein>
<proteinExistence type="predicted"/>
<evidence type="ECO:0000313" key="3">
    <source>
        <dbReference type="Proteomes" id="UP000580654"/>
    </source>
</evidence>
<gene>
    <name evidence="2" type="ORF">FHS87_004138</name>
</gene>
<evidence type="ECO:0000313" key="2">
    <source>
        <dbReference type="EMBL" id="MBB5696070.1"/>
    </source>
</evidence>
<keyword evidence="3" id="KW-1185">Reference proteome</keyword>
<dbReference type="Proteomes" id="UP000580654">
    <property type="component" value="Unassembled WGS sequence"/>
</dbReference>
<accession>A0A840Y829</accession>
<dbReference type="InterPro" id="IPR035965">
    <property type="entry name" value="PAS-like_dom_sf"/>
</dbReference>
<dbReference type="AlphaFoldDB" id="A0A840Y829"/>
<dbReference type="EMBL" id="JACIJD010000028">
    <property type="protein sequence ID" value="MBB5696070.1"/>
    <property type="molecule type" value="Genomic_DNA"/>
</dbReference>
<dbReference type="InterPro" id="IPR001633">
    <property type="entry name" value="EAL_dom"/>
</dbReference>
<sequence>MTAGEPAGKIRDLRDRFLAFAFAAADLLVEVNAEGCITFAAGTFRTRFGEAPEAFLGRSVQVLVAPEDQAALALGLGTLSALGRLAPVILRLNDAQRCEVTVAGLAPPGPGERLFLTFGPRPGPPPVDRPISPESLACLAEMRLRDGMRGTLGLIELPRGSDVVLARTPGLRMALMEDLGHAGEVAPGRFGLLTSGEDALNALARAAEATLASHGLPGPVATRAVALEAEGLTLMQATRALRHALAAFSRDGVSGVDTAGAPAGLGGLVARLASDASAVRRAISARRFQLVFQPIADLTTRAVHHHEALLRPPAELPDTLSSTDGFVRCTEAVGMTEALDFAVTERVLEALASSPGTQVAVNLSGLSVQNPAFRADVVALLDSASMTARRLMVEITESAEIEDEAEAIRTLDMLRERGVSLCLDDFGAGAAAFRYLRAFRVDWVKVDGLYVSNAVRSERDRAFIASMVDLSTAVGAKVIAERIETEADAAAMRALGIQFGQGWFYGRPGPLPRPVHTAPRGSADREVWA</sequence>
<organism evidence="2 3">
    <name type="scientific">Muricoccus pecuniae</name>
    <dbReference type="NCBI Taxonomy" id="693023"/>
    <lineage>
        <taxon>Bacteria</taxon>
        <taxon>Pseudomonadati</taxon>
        <taxon>Pseudomonadota</taxon>
        <taxon>Alphaproteobacteria</taxon>
        <taxon>Acetobacterales</taxon>
        <taxon>Roseomonadaceae</taxon>
        <taxon>Muricoccus</taxon>
    </lineage>
</organism>
<evidence type="ECO:0000259" key="1">
    <source>
        <dbReference type="PROSITE" id="PS50883"/>
    </source>
</evidence>
<dbReference type="InterPro" id="IPR035919">
    <property type="entry name" value="EAL_sf"/>
</dbReference>
<dbReference type="SUPFAM" id="SSF55785">
    <property type="entry name" value="PYP-like sensor domain (PAS domain)"/>
    <property type="match status" value="1"/>
</dbReference>
<dbReference type="PANTHER" id="PTHR33121:SF79">
    <property type="entry name" value="CYCLIC DI-GMP PHOSPHODIESTERASE PDED-RELATED"/>
    <property type="match status" value="1"/>
</dbReference>
<dbReference type="Gene3D" id="3.20.20.450">
    <property type="entry name" value="EAL domain"/>
    <property type="match status" value="1"/>
</dbReference>
<dbReference type="SMART" id="SM00052">
    <property type="entry name" value="EAL"/>
    <property type="match status" value="1"/>
</dbReference>
<name>A0A840Y829_9PROT</name>
<dbReference type="PROSITE" id="PS50883">
    <property type="entry name" value="EAL"/>
    <property type="match status" value="1"/>
</dbReference>
<reference evidence="2 3" key="1">
    <citation type="submission" date="2020-08" db="EMBL/GenBank/DDBJ databases">
        <title>Genomic Encyclopedia of Type Strains, Phase IV (KMG-IV): sequencing the most valuable type-strain genomes for metagenomic binning, comparative biology and taxonomic classification.</title>
        <authorList>
            <person name="Goeker M."/>
        </authorList>
    </citation>
    <scope>NUCLEOTIDE SEQUENCE [LARGE SCALE GENOMIC DNA]</scope>
    <source>
        <strain evidence="2 3">DSM 25622</strain>
    </source>
</reference>
<dbReference type="CDD" id="cd01948">
    <property type="entry name" value="EAL"/>
    <property type="match status" value="1"/>
</dbReference>
<feature type="domain" description="EAL" evidence="1">
    <location>
        <begin position="272"/>
        <end position="522"/>
    </location>
</feature>
<dbReference type="PANTHER" id="PTHR33121">
    <property type="entry name" value="CYCLIC DI-GMP PHOSPHODIESTERASE PDEF"/>
    <property type="match status" value="1"/>
</dbReference>
<dbReference type="RefSeq" id="WP_184521175.1">
    <property type="nucleotide sequence ID" value="NZ_JACIJD010000028.1"/>
</dbReference>
<dbReference type="Pfam" id="PF00563">
    <property type="entry name" value="EAL"/>
    <property type="match status" value="1"/>
</dbReference>
<dbReference type="SUPFAM" id="SSF141868">
    <property type="entry name" value="EAL domain-like"/>
    <property type="match status" value="1"/>
</dbReference>
<dbReference type="InterPro" id="IPR050706">
    <property type="entry name" value="Cyclic-di-GMP_PDE-like"/>
</dbReference>
<comment type="caution">
    <text evidence="2">The sequence shown here is derived from an EMBL/GenBank/DDBJ whole genome shotgun (WGS) entry which is preliminary data.</text>
</comment>